<dbReference type="EMBL" id="JALJOR010000003">
    <property type="protein sequence ID" value="KAK9819900.1"/>
    <property type="molecule type" value="Genomic_DNA"/>
</dbReference>
<dbReference type="AlphaFoldDB" id="A0AAW1QEQ0"/>
<dbReference type="InterPro" id="IPR040911">
    <property type="entry name" value="Exostosin_GT47"/>
</dbReference>
<evidence type="ECO:0000256" key="1">
    <source>
        <dbReference type="ARBA" id="ARBA00004323"/>
    </source>
</evidence>
<comment type="caution">
    <text evidence="5">The sequence shown here is derived from an EMBL/GenBank/DDBJ whole genome shotgun (WGS) entry which is preliminary data.</text>
</comment>
<dbReference type="GO" id="GO:0000139">
    <property type="term" value="C:Golgi membrane"/>
    <property type="evidence" value="ECO:0007669"/>
    <property type="project" value="UniProtKB-SubCell"/>
</dbReference>
<name>A0AAW1QEQ0_9CHLO</name>
<keyword evidence="3" id="KW-0333">Golgi apparatus</keyword>
<keyword evidence="6" id="KW-1185">Reference proteome</keyword>
<evidence type="ECO:0000313" key="5">
    <source>
        <dbReference type="EMBL" id="KAK9819900.1"/>
    </source>
</evidence>
<dbReference type="PANTHER" id="PTHR11062:SF281">
    <property type="entry name" value="EXOSTOSIN-LIKE 2"/>
    <property type="match status" value="1"/>
</dbReference>
<comment type="subcellular location">
    <subcellularLocation>
        <location evidence="1">Golgi apparatus membrane</location>
        <topology evidence="1">Single-pass type II membrane protein</topology>
    </subcellularLocation>
</comment>
<gene>
    <name evidence="5" type="ORF">WJX72_003779</name>
</gene>
<reference evidence="5 6" key="1">
    <citation type="journal article" date="2024" name="Nat. Commun.">
        <title>Phylogenomics reveals the evolutionary origins of lichenization in chlorophyte algae.</title>
        <authorList>
            <person name="Puginier C."/>
            <person name="Libourel C."/>
            <person name="Otte J."/>
            <person name="Skaloud P."/>
            <person name="Haon M."/>
            <person name="Grisel S."/>
            <person name="Petersen M."/>
            <person name="Berrin J.G."/>
            <person name="Delaux P.M."/>
            <person name="Dal Grande F."/>
            <person name="Keller J."/>
        </authorList>
    </citation>
    <scope>NUCLEOTIDE SEQUENCE [LARGE SCALE GENOMIC DNA]</scope>
    <source>
        <strain evidence="5 6">SAG 2043</strain>
    </source>
</reference>
<proteinExistence type="inferred from homology"/>
<dbReference type="Pfam" id="PF03016">
    <property type="entry name" value="Exostosin_GT47"/>
    <property type="match status" value="1"/>
</dbReference>
<evidence type="ECO:0000259" key="4">
    <source>
        <dbReference type="Pfam" id="PF03016"/>
    </source>
</evidence>
<dbReference type="GO" id="GO:0016757">
    <property type="term" value="F:glycosyltransferase activity"/>
    <property type="evidence" value="ECO:0007669"/>
    <property type="project" value="InterPro"/>
</dbReference>
<dbReference type="Proteomes" id="UP001489004">
    <property type="component" value="Unassembled WGS sequence"/>
</dbReference>
<evidence type="ECO:0000313" key="6">
    <source>
        <dbReference type="Proteomes" id="UP001489004"/>
    </source>
</evidence>
<organism evidence="5 6">
    <name type="scientific">[Myrmecia] bisecta</name>
    <dbReference type="NCBI Taxonomy" id="41462"/>
    <lineage>
        <taxon>Eukaryota</taxon>
        <taxon>Viridiplantae</taxon>
        <taxon>Chlorophyta</taxon>
        <taxon>core chlorophytes</taxon>
        <taxon>Trebouxiophyceae</taxon>
        <taxon>Trebouxiales</taxon>
        <taxon>Trebouxiaceae</taxon>
        <taxon>Myrmecia</taxon>
    </lineage>
</organism>
<protein>
    <recommendedName>
        <fullName evidence="4">Exostosin GT47 domain-containing protein</fullName>
    </recommendedName>
</protein>
<dbReference type="PANTHER" id="PTHR11062">
    <property type="entry name" value="EXOSTOSIN HEPARAN SULFATE GLYCOSYLTRANSFERASE -RELATED"/>
    <property type="match status" value="1"/>
</dbReference>
<comment type="similarity">
    <text evidence="2">Belongs to the glycosyltransferase 47 family.</text>
</comment>
<sequence>MQKAPRPQIYIYELPAEYRACKIWSEHTEPGKGYEAFNYGTEKRLPEVLRNSSYWTSDPEEADLFYMDAWFYCLYAEQTLKLGKKTYDHHDITLAVLSYVRQQWPYWDRSGGVDHIWLYTYDHGFCGFSHAEGAVAEVAHSIILSHWGLEDPEDGCSLEERVAEFGCPARKAGTAGQPPCFVLGKDTVIASTAADASELPAPAQMVPEKRLTKFFFAGDLRTDDLSYSHGVRQTVHALFVAQPGFKVVDTATSGPVNDYAGQFGRSTFCLASTGAGWGVRLKMSLTYGCIPVIVADRVQMPYEDVLPYKDFAVRVPQHAIYRLPDLLDSLLADPAKVRAMQARMACVSRFFTWRQDRGLAFEALLCSLRRKIVGQDQLLPKLDWASCELHCEPA</sequence>
<evidence type="ECO:0000256" key="2">
    <source>
        <dbReference type="ARBA" id="ARBA00010271"/>
    </source>
</evidence>
<accession>A0AAW1QEQ0</accession>
<dbReference type="InterPro" id="IPR004263">
    <property type="entry name" value="Exostosin"/>
</dbReference>
<evidence type="ECO:0000256" key="3">
    <source>
        <dbReference type="ARBA" id="ARBA00023034"/>
    </source>
</evidence>
<feature type="domain" description="Exostosin GT47" evidence="4">
    <location>
        <begin position="5"/>
        <end position="329"/>
    </location>
</feature>